<dbReference type="SMART" id="SM00490">
    <property type="entry name" value="HELICc"/>
    <property type="match status" value="1"/>
</dbReference>
<dbReference type="GO" id="GO:0016787">
    <property type="term" value="F:hydrolase activity"/>
    <property type="evidence" value="ECO:0007669"/>
    <property type="project" value="UniProtKB-KW"/>
</dbReference>
<evidence type="ECO:0000259" key="10">
    <source>
        <dbReference type="PROSITE" id="PS51195"/>
    </source>
</evidence>
<dbReference type="InterPro" id="IPR000629">
    <property type="entry name" value="RNA-helicase_DEAD-box_CS"/>
</dbReference>
<keyword evidence="6" id="KW-0694">RNA-binding</keyword>
<evidence type="ECO:0000256" key="4">
    <source>
        <dbReference type="ARBA" id="ARBA00022806"/>
    </source>
</evidence>
<dbReference type="GO" id="GO:0005829">
    <property type="term" value="C:cytosol"/>
    <property type="evidence" value="ECO:0007669"/>
    <property type="project" value="TreeGrafter"/>
</dbReference>
<feature type="domain" description="Helicase C-terminal" evidence="9">
    <location>
        <begin position="245"/>
        <end position="410"/>
    </location>
</feature>
<dbReference type="PANTHER" id="PTHR47959:SF10">
    <property type="entry name" value="ATP-DEPENDENT RNA HELICASE RHLB"/>
    <property type="match status" value="1"/>
</dbReference>
<accession>A0A160TUE3</accession>
<evidence type="ECO:0000256" key="2">
    <source>
        <dbReference type="ARBA" id="ARBA00022741"/>
    </source>
</evidence>
<dbReference type="CDD" id="cd18787">
    <property type="entry name" value="SF2_C_DEAD"/>
    <property type="match status" value="1"/>
</dbReference>
<dbReference type="SMART" id="SM00487">
    <property type="entry name" value="DEXDc"/>
    <property type="match status" value="1"/>
</dbReference>
<keyword evidence="4 11" id="KW-0347">Helicase</keyword>
<feature type="domain" description="Helicase ATP-binding" evidence="8">
    <location>
        <begin position="54"/>
        <end position="233"/>
    </location>
</feature>
<protein>
    <submittedName>
        <fullName evidence="11">ATP-dependent RNA helicase RhlB</fullName>
    </submittedName>
</protein>
<feature type="compositionally biased region" description="Basic and acidic residues" evidence="7">
    <location>
        <begin position="412"/>
        <end position="430"/>
    </location>
</feature>
<dbReference type="AlphaFoldDB" id="A0A160TUE3"/>
<dbReference type="HAMAP" id="MF_00661">
    <property type="entry name" value="DEAD_helicase_RhlB"/>
    <property type="match status" value="1"/>
</dbReference>
<dbReference type="InterPro" id="IPR027417">
    <property type="entry name" value="P-loop_NTPase"/>
</dbReference>
<dbReference type="CDD" id="cd00268">
    <property type="entry name" value="DEADc"/>
    <property type="match status" value="1"/>
</dbReference>
<feature type="compositionally biased region" description="Polar residues" evidence="7">
    <location>
        <begin position="432"/>
        <end position="448"/>
    </location>
</feature>
<evidence type="ECO:0000313" key="11">
    <source>
        <dbReference type="EMBL" id="CUS53100.1"/>
    </source>
</evidence>
<dbReference type="PROSITE" id="PS00039">
    <property type="entry name" value="DEAD_ATP_HELICASE"/>
    <property type="match status" value="1"/>
</dbReference>
<feature type="domain" description="DEAD-box RNA helicase Q" evidence="10">
    <location>
        <begin position="23"/>
        <end position="51"/>
    </location>
</feature>
<feature type="region of interest" description="Disordered" evidence="7">
    <location>
        <begin position="407"/>
        <end position="500"/>
    </location>
</feature>
<dbReference type="PROSITE" id="PS51192">
    <property type="entry name" value="HELICASE_ATP_BIND_1"/>
    <property type="match status" value="1"/>
</dbReference>
<dbReference type="GO" id="GO:0005524">
    <property type="term" value="F:ATP binding"/>
    <property type="evidence" value="ECO:0007669"/>
    <property type="project" value="UniProtKB-KW"/>
</dbReference>
<name>A0A160TUE3_9ZZZZ</name>
<dbReference type="InterPro" id="IPR014001">
    <property type="entry name" value="Helicase_ATP-bd"/>
</dbReference>
<dbReference type="GO" id="GO:0003724">
    <property type="term" value="F:RNA helicase activity"/>
    <property type="evidence" value="ECO:0007669"/>
    <property type="project" value="InterPro"/>
</dbReference>
<dbReference type="InterPro" id="IPR023554">
    <property type="entry name" value="RNA_helicase_ATP-dep_RhlB"/>
</dbReference>
<evidence type="ECO:0000256" key="1">
    <source>
        <dbReference type="ARBA" id="ARBA00022490"/>
    </source>
</evidence>
<organism evidence="11">
    <name type="scientific">hydrothermal vent metagenome</name>
    <dbReference type="NCBI Taxonomy" id="652676"/>
    <lineage>
        <taxon>unclassified sequences</taxon>
        <taxon>metagenomes</taxon>
        <taxon>ecological metagenomes</taxon>
    </lineage>
</organism>
<dbReference type="InterPro" id="IPR001650">
    <property type="entry name" value="Helicase_C-like"/>
</dbReference>
<dbReference type="EMBL" id="CZRL01000094">
    <property type="protein sequence ID" value="CUS53100.1"/>
    <property type="molecule type" value="Genomic_DNA"/>
</dbReference>
<proteinExistence type="inferred from homology"/>
<sequence length="500" mass="55091">MAHTAPTGSQFSNMDETTYLTDKTFEEFDLATPLLQGLKDSGFSHCTRIQAEALPLLLEGHDVAGQAQTGTGKTAAFLLATYNRLLTLPPSTAHRPTSVRAVILAPTRELAIQIYRDAETLGKHTDLRLGLVYGGTGYHKQREDLSEGVDILVGTPGRLIDYFKQGIFDLKGVQAVVLDEADRMFDLGFIRDIRFVLRRMPAPTDRLNMLFSATLSLRVNELAYEHMNNPTEVKIESSTPVADRLLEDVYYPANSEKLALLLGLLKQTPGDRVLIFANTRVTCDRLGQSLKREDYSAGVLSGDVPQHKREKLLRDFTEGRQQILVATDVAARGLHIPSVSHVFNYDLPQDPEDYVHRTGRTARAGASGHAISFACEDHAFSLMDIESFIGHPLTKREISDAVICAPRNAATQRKEQRSGAKRPPKQDKENASVAQTSGSPKQTATVNPTVHEKSGSPDNIDQRGLSPHNESVERVAPTITKQHLPPAKTRQTDFETPAIG</sequence>
<reference evidence="11" key="1">
    <citation type="submission" date="2015-10" db="EMBL/GenBank/DDBJ databases">
        <authorList>
            <person name="Gilbert D.G."/>
        </authorList>
    </citation>
    <scope>NUCLEOTIDE SEQUENCE</scope>
</reference>
<evidence type="ECO:0000259" key="9">
    <source>
        <dbReference type="PROSITE" id="PS51194"/>
    </source>
</evidence>
<evidence type="ECO:0000256" key="6">
    <source>
        <dbReference type="ARBA" id="ARBA00022884"/>
    </source>
</evidence>
<gene>
    <name evidence="11" type="ORF">MGWOODY_XGa2749</name>
</gene>
<dbReference type="SUPFAM" id="SSF52540">
    <property type="entry name" value="P-loop containing nucleoside triphosphate hydrolases"/>
    <property type="match status" value="1"/>
</dbReference>
<dbReference type="GO" id="GO:0003723">
    <property type="term" value="F:RNA binding"/>
    <property type="evidence" value="ECO:0007669"/>
    <property type="project" value="UniProtKB-KW"/>
</dbReference>
<evidence type="ECO:0000256" key="7">
    <source>
        <dbReference type="SAM" id="MobiDB-lite"/>
    </source>
</evidence>
<keyword evidence="1" id="KW-0963">Cytoplasm</keyword>
<dbReference type="InterPro" id="IPR044742">
    <property type="entry name" value="DEAD/DEAH_RhlB"/>
</dbReference>
<dbReference type="InterPro" id="IPR050079">
    <property type="entry name" value="DEAD_box_RNA_helicase"/>
</dbReference>
<dbReference type="InterPro" id="IPR014014">
    <property type="entry name" value="RNA_helicase_DEAD_Q_motif"/>
</dbReference>
<evidence type="ECO:0000259" key="8">
    <source>
        <dbReference type="PROSITE" id="PS51192"/>
    </source>
</evidence>
<dbReference type="Pfam" id="PF00270">
    <property type="entry name" value="DEAD"/>
    <property type="match status" value="1"/>
</dbReference>
<evidence type="ECO:0000256" key="3">
    <source>
        <dbReference type="ARBA" id="ARBA00022801"/>
    </source>
</evidence>
<dbReference type="InterPro" id="IPR011545">
    <property type="entry name" value="DEAD/DEAH_box_helicase_dom"/>
</dbReference>
<keyword evidence="5" id="KW-0067">ATP-binding</keyword>
<dbReference type="Pfam" id="PF00271">
    <property type="entry name" value="Helicase_C"/>
    <property type="match status" value="1"/>
</dbReference>
<dbReference type="PROSITE" id="PS51194">
    <property type="entry name" value="HELICASE_CTER"/>
    <property type="match status" value="1"/>
</dbReference>
<dbReference type="Gene3D" id="3.40.50.300">
    <property type="entry name" value="P-loop containing nucleotide triphosphate hydrolases"/>
    <property type="match status" value="2"/>
</dbReference>
<keyword evidence="2" id="KW-0547">Nucleotide-binding</keyword>
<dbReference type="PANTHER" id="PTHR47959">
    <property type="entry name" value="ATP-DEPENDENT RNA HELICASE RHLE-RELATED"/>
    <property type="match status" value="1"/>
</dbReference>
<keyword evidence="3" id="KW-0378">Hydrolase</keyword>
<evidence type="ECO:0000256" key="5">
    <source>
        <dbReference type="ARBA" id="ARBA00022840"/>
    </source>
</evidence>
<dbReference type="PROSITE" id="PS51195">
    <property type="entry name" value="Q_MOTIF"/>
    <property type="match status" value="1"/>
</dbReference>